<comment type="caution">
    <text evidence="2">The sequence shown here is derived from an EMBL/GenBank/DDBJ whole genome shotgun (WGS) entry which is preliminary data.</text>
</comment>
<feature type="region of interest" description="Disordered" evidence="1">
    <location>
        <begin position="1"/>
        <end position="23"/>
    </location>
</feature>
<accession>A0ABU2T004</accession>
<dbReference type="EMBL" id="JAVRFE010000002">
    <property type="protein sequence ID" value="MDT0454573.1"/>
    <property type="molecule type" value="Genomic_DNA"/>
</dbReference>
<evidence type="ECO:0000256" key="1">
    <source>
        <dbReference type="SAM" id="MobiDB-lite"/>
    </source>
</evidence>
<evidence type="ECO:0000313" key="3">
    <source>
        <dbReference type="Proteomes" id="UP001180551"/>
    </source>
</evidence>
<organism evidence="2 3">
    <name type="scientific">Streptomyces mooreae</name>
    <dbReference type="NCBI Taxonomy" id="3075523"/>
    <lineage>
        <taxon>Bacteria</taxon>
        <taxon>Bacillati</taxon>
        <taxon>Actinomycetota</taxon>
        <taxon>Actinomycetes</taxon>
        <taxon>Kitasatosporales</taxon>
        <taxon>Streptomycetaceae</taxon>
        <taxon>Streptomyces</taxon>
    </lineage>
</organism>
<reference evidence="2" key="1">
    <citation type="submission" date="2024-05" db="EMBL/GenBank/DDBJ databases">
        <title>30 novel species of actinomycetes from the DSMZ collection.</title>
        <authorList>
            <person name="Nouioui I."/>
        </authorList>
    </citation>
    <scope>NUCLEOTIDE SEQUENCE</scope>
    <source>
        <strain evidence="2">DSM 41527</strain>
    </source>
</reference>
<sequence>MTNSGKNDPLPVKSRDGAERSARTLVDSLAGQYGLTADDKTVDKEFYECFGKNHEHATDGRFDLSYSIRAAISGDEHGKALRAMRKKLEAEGYKINGYREKPSQALMDAKGGSDNLFVSVETYGRGNALVFSVETPCFLPPGVKQEQISAPAPSPTPEARVLVGEPTVAANRFPDNPFG</sequence>
<name>A0ABU2T004_9ACTN</name>
<evidence type="ECO:0000313" key="2">
    <source>
        <dbReference type="EMBL" id="MDT0454573.1"/>
    </source>
</evidence>
<proteinExistence type="predicted"/>
<gene>
    <name evidence="2" type="ORF">RM550_02320</name>
</gene>
<feature type="compositionally biased region" description="Basic and acidic residues" evidence="1">
    <location>
        <begin position="13"/>
        <end position="22"/>
    </location>
</feature>
<keyword evidence="3" id="KW-1185">Reference proteome</keyword>
<dbReference type="RefSeq" id="WP_311622010.1">
    <property type="nucleotide sequence ID" value="NZ_JAVRFE010000002.1"/>
</dbReference>
<protein>
    <submittedName>
        <fullName evidence="2">Uncharacterized protein</fullName>
    </submittedName>
</protein>
<dbReference type="Proteomes" id="UP001180551">
    <property type="component" value="Unassembled WGS sequence"/>
</dbReference>